<sequence length="125" mass="13712">MSKEMAKLTEVAGKLGIGSYQRHVFLCIGDQCCSSEVGSAAWEALKAELKERGLSPGTPDRSCYRTKVGCLRACQSGPLAVVYPEGTYYANLTADRVPEFVQKHLVDGTPIKEWIFARNPLSVEE</sequence>
<organism evidence="1 2">
    <name type="scientific">Fimbriiglobus ruber</name>
    <dbReference type="NCBI Taxonomy" id="1908690"/>
    <lineage>
        <taxon>Bacteria</taxon>
        <taxon>Pseudomonadati</taxon>
        <taxon>Planctomycetota</taxon>
        <taxon>Planctomycetia</taxon>
        <taxon>Gemmatales</taxon>
        <taxon>Gemmataceae</taxon>
        <taxon>Fimbriiglobus</taxon>
    </lineage>
</organism>
<gene>
    <name evidence="1" type="ORF">FRUB_09971</name>
</gene>
<dbReference type="Proteomes" id="UP000214646">
    <property type="component" value="Unassembled WGS sequence"/>
</dbReference>
<dbReference type="EMBL" id="NIDE01000019">
    <property type="protein sequence ID" value="OWK35129.1"/>
    <property type="molecule type" value="Genomic_DNA"/>
</dbReference>
<accession>A0A225DD97</accession>
<comment type="caution">
    <text evidence="1">The sequence shown here is derived from an EMBL/GenBank/DDBJ whole genome shotgun (WGS) entry which is preliminary data.</text>
</comment>
<reference evidence="2" key="1">
    <citation type="submission" date="2017-06" db="EMBL/GenBank/DDBJ databases">
        <title>Genome analysis of Fimbriiglobus ruber SP5, the first member of the order Planctomycetales with confirmed chitinolytic capability.</title>
        <authorList>
            <person name="Ravin N.V."/>
            <person name="Rakitin A.L."/>
            <person name="Ivanova A.A."/>
            <person name="Beletsky A.V."/>
            <person name="Kulichevskaya I.S."/>
            <person name="Mardanov A.V."/>
            <person name="Dedysh S.N."/>
        </authorList>
    </citation>
    <scope>NUCLEOTIDE SEQUENCE [LARGE SCALE GENOMIC DNA]</scope>
    <source>
        <strain evidence="2">SP5</strain>
    </source>
</reference>
<dbReference type="OrthoDB" id="9761899at2"/>
<proteinExistence type="predicted"/>
<dbReference type="AlphaFoldDB" id="A0A225DD97"/>
<evidence type="ECO:0000313" key="2">
    <source>
        <dbReference type="Proteomes" id="UP000214646"/>
    </source>
</evidence>
<dbReference type="Gene3D" id="3.40.30.10">
    <property type="entry name" value="Glutaredoxin"/>
    <property type="match status" value="1"/>
</dbReference>
<keyword evidence="2" id="KW-1185">Reference proteome</keyword>
<evidence type="ECO:0000313" key="1">
    <source>
        <dbReference type="EMBL" id="OWK35129.1"/>
    </source>
</evidence>
<dbReference type="SUPFAM" id="SSF52833">
    <property type="entry name" value="Thioredoxin-like"/>
    <property type="match status" value="1"/>
</dbReference>
<dbReference type="InterPro" id="IPR036249">
    <property type="entry name" value="Thioredoxin-like_sf"/>
</dbReference>
<dbReference type="RefSeq" id="WP_143393969.1">
    <property type="nucleotide sequence ID" value="NZ_NIDE01000019.1"/>
</dbReference>
<dbReference type="CDD" id="cd02980">
    <property type="entry name" value="TRX_Fd_family"/>
    <property type="match status" value="1"/>
</dbReference>
<name>A0A225DD97_9BACT</name>
<protein>
    <submittedName>
        <fullName evidence="1">Ferredoxin, 2Fe-2S</fullName>
    </submittedName>
</protein>